<dbReference type="InterPro" id="IPR027417">
    <property type="entry name" value="P-loop_NTPase"/>
</dbReference>
<accession>A0A7Z7N376</accession>
<feature type="compositionally biased region" description="Basic residues" evidence="1">
    <location>
        <begin position="264"/>
        <end position="273"/>
    </location>
</feature>
<sequence length="273" mass="29186">MFVATSIKANAFPDRLRRCETPPPPNTVFSMPDVPRWSATPTVLSACRSFPATLRGVATMPVFQTKSSRDSLAERLATNMHIYPLAGSGQRLHCVDGDGSVTDELTNMLAVCSGARLVIADPLRRFHAGEENDSAHMSAVVAAFEHLARRTGAAVILSHHANRSSVAIGTGDQASAARGSSALTDGVRWQANLSVISDRMAVQFPVANAERHLYVQLDVAKANYMTGKESVVLRRNPASGALAVWTPAMADGRRSRAPSGAVGKTRRTRGVVQ</sequence>
<keyword evidence="3" id="KW-1185">Reference proteome</keyword>
<organism evidence="2 3">
    <name type="scientific">Caballeronia arationis</name>
    <dbReference type="NCBI Taxonomy" id="1777142"/>
    <lineage>
        <taxon>Bacteria</taxon>
        <taxon>Pseudomonadati</taxon>
        <taxon>Pseudomonadota</taxon>
        <taxon>Betaproteobacteria</taxon>
        <taxon>Burkholderiales</taxon>
        <taxon>Burkholderiaceae</taxon>
        <taxon>Caballeronia</taxon>
    </lineage>
</organism>
<dbReference type="AlphaFoldDB" id="A0A7Z7N376"/>
<comment type="caution">
    <text evidence="2">The sequence shown here is derived from an EMBL/GenBank/DDBJ whole genome shotgun (WGS) entry which is preliminary data.</text>
</comment>
<reference evidence="2 3" key="1">
    <citation type="submission" date="2017-09" db="EMBL/GenBank/DDBJ databases">
        <authorList>
            <person name="Varghese N."/>
            <person name="Submissions S."/>
        </authorList>
    </citation>
    <scope>NUCLEOTIDE SEQUENCE [LARGE SCALE GENOMIC DNA]</scope>
    <source>
        <strain evidence="2 3">OK806</strain>
    </source>
</reference>
<dbReference type="Pfam" id="PF13481">
    <property type="entry name" value="AAA_25"/>
    <property type="match status" value="1"/>
</dbReference>
<dbReference type="Gene3D" id="3.40.50.300">
    <property type="entry name" value="P-loop containing nucleotide triphosphate hydrolases"/>
    <property type="match status" value="1"/>
</dbReference>
<dbReference type="RefSeq" id="WP_087135348.1">
    <property type="nucleotide sequence ID" value="NZ_FCOG02000106.1"/>
</dbReference>
<proteinExistence type="predicted"/>
<dbReference type="EMBL" id="OCSU01000002">
    <property type="protein sequence ID" value="SOE80679.1"/>
    <property type="molecule type" value="Genomic_DNA"/>
</dbReference>
<name>A0A7Z7N376_9BURK</name>
<evidence type="ECO:0000313" key="2">
    <source>
        <dbReference type="EMBL" id="SOE80679.1"/>
    </source>
</evidence>
<feature type="region of interest" description="Disordered" evidence="1">
    <location>
        <begin position="252"/>
        <end position="273"/>
    </location>
</feature>
<evidence type="ECO:0000313" key="3">
    <source>
        <dbReference type="Proteomes" id="UP000219522"/>
    </source>
</evidence>
<protein>
    <submittedName>
        <fullName evidence="2">AAA domain-containing protein</fullName>
    </submittedName>
</protein>
<gene>
    <name evidence="2" type="ORF">SAMN05446927_3921</name>
</gene>
<dbReference type="OrthoDB" id="8477405at2"/>
<evidence type="ECO:0000256" key="1">
    <source>
        <dbReference type="SAM" id="MobiDB-lite"/>
    </source>
</evidence>
<dbReference type="Proteomes" id="UP000219522">
    <property type="component" value="Unassembled WGS sequence"/>
</dbReference>